<dbReference type="RefSeq" id="WP_183940771.1">
    <property type="nucleotide sequence ID" value="NZ_BAABBG010000023.1"/>
</dbReference>
<dbReference type="Proteomes" id="UP000581447">
    <property type="component" value="Unassembled WGS sequence"/>
</dbReference>
<protein>
    <submittedName>
        <fullName evidence="1">Uncharacterized protein</fullName>
    </submittedName>
</protein>
<dbReference type="AlphaFoldDB" id="A0A840B2R9"/>
<evidence type="ECO:0000313" key="2">
    <source>
        <dbReference type="Proteomes" id="UP000581447"/>
    </source>
</evidence>
<keyword evidence="2" id="KW-1185">Reference proteome</keyword>
<organism evidence="1 2">
    <name type="scientific">Sphingorhabdus rigui</name>
    <dbReference type="NCBI Taxonomy" id="1282858"/>
    <lineage>
        <taxon>Bacteria</taxon>
        <taxon>Pseudomonadati</taxon>
        <taxon>Pseudomonadota</taxon>
        <taxon>Alphaproteobacteria</taxon>
        <taxon>Sphingomonadales</taxon>
        <taxon>Sphingomonadaceae</taxon>
        <taxon>Sphingorhabdus</taxon>
    </lineage>
</organism>
<evidence type="ECO:0000313" key="1">
    <source>
        <dbReference type="EMBL" id="MBB3942844.1"/>
    </source>
</evidence>
<reference evidence="1 2" key="1">
    <citation type="submission" date="2020-08" db="EMBL/GenBank/DDBJ databases">
        <title>Genomic Encyclopedia of Type Strains, Phase IV (KMG-IV): sequencing the most valuable type-strain genomes for metagenomic binning, comparative biology and taxonomic classification.</title>
        <authorList>
            <person name="Goeker M."/>
        </authorList>
    </citation>
    <scope>NUCLEOTIDE SEQUENCE [LARGE SCALE GENOMIC DNA]</scope>
    <source>
        <strain evidence="1 2">DSM 29050</strain>
    </source>
</reference>
<sequence length="185" mass="20776">MSKLKLADRIAARNQARIDALRLAINRDDIQAAIDYAQSVLEGEGSSNLSYRKLVAMQILELNPSDPAIWNDRELNTILRSICAEAIASGEALSEHLRAFASQALMKAMPPRRRGQPSDLWQRHLVLAVLRDLKLAGVPVYHGEDSNAKANFTGVQIVKRILLIPERTLREWWQSRPKMDRGTGN</sequence>
<name>A0A840B2R9_9SPHN</name>
<dbReference type="EMBL" id="JACIEA010000001">
    <property type="protein sequence ID" value="MBB3942844.1"/>
    <property type="molecule type" value="Genomic_DNA"/>
</dbReference>
<comment type="caution">
    <text evidence="1">The sequence shown here is derived from an EMBL/GenBank/DDBJ whole genome shotgun (WGS) entry which is preliminary data.</text>
</comment>
<gene>
    <name evidence="1" type="ORF">GGR91_001066</name>
</gene>
<accession>A0A840B2R9</accession>
<proteinExistence type="predicted"/>